<sequence length="488" mass="54751">MEVVSQVVIRPQNKPINVLSNKGILRKEERQGTQMYELQTRTPPQTQSPNTVLTRRLSDYKVQELKNECKKRQLPVSVQCPPISSAVHHHAIQEQLRSSQVTINDYLQSQNRPVVLHLPSATPQLVQLVDVKGAVLGMATLQYQGAVETNQQQTVLPQQSRTMAHQISSVGQDTIPALAHSSVGSGPVTSLSQPKIVQATHILQKPNENTFRFAQMGSGGQVSNIMYKKCTEPPSSIHVPSATPTSSTSLMVAFQSTPTKTTNFQHQENAQAQNVSEERLRSPSLQDSPRTADQAGSSPNMPHGGGTNQGDETCLDPMNGMETGNETDENHITLDPSDPSSVLTPATLSMHEDMLRSHQKKIEGLLKELSKSQIQLKQQQQLILTAKKAQATYRRVGVILQQRLREQQRDINEHSRADRDQWLRELDIRQHNKQHIQQFLQHRKQQITLQVYFGCFKSILHLFKYIILATIEFTTILRTIIATKPIEL</sequence>
<feature type="compositionally biased region" description="Polar residues" evidence="2">
    <location>
        <begin position="283"/>
        <end position="300"/>
    </location>
</feature>
<evidence type="ECO:0000313" key="4">
    <source>
        <dbReference type="WBParaSite" id="Hba_04288"/>
    </source>
</evidence>
<proteinExistence type="predicted"/>
<name>A0A1I7WH17_HETBA</name>
<accession>A0A1I7WH17</accession>
<feature type="coiled-coil region" evidence="1">
    <location>
        <begin position="348"/>
        <end position="382"/>
    </location>
</feature>
<dbReference type="WBParaSite" id="Hba_04288">
    <property type="protein sequence ID" value="Hba_04288"/>
    <property type="gene ID" value="Hba_04288"/>
</dbReference>
<dbReference type="Gene3D" id="1.10.720.30">
    <property type="entry name" value="SAP domain"/>
    <property type="match status" value="1"/>
</dbReference>
<organism evidence="3 4">
    <name type="scientific">Heterorhabditis bacteriophora</name>
    <name type="common">Entomopathogenic nematode worm</name>
    <dbReference type="NCBI Taxonomy" id="37862"/>
    <lineage>
        <taxon>Eukaryota</taxon>
        <taxon>Metazoa</taxon>
        <taxon>Ecdysozoa</taxon>
        <taxon>Nematoda</taxon>
        <taxon>Chromadorea</taxon>
        <taxon>Rhabditida</taxon>
        <taxon>Rhabditina</taxon>
        <taxon>Rhabditomorpha</taxon>
        <taxon>Strongyloidea</taxon>
        <taxon>Heterorhabditidae</taxon>
        <taxon>Heterorhabditis</taxon>
    </lineage>
</organism>
<evidence type="ECO:0000256" key="2">
    <source>
        <dbReference type="SAM" id="MobiDB-lite"/>
    </source>
</evidence>
<dbReference type="AlphaFoldDB" id="A0A1I7WH17"/>
<evidence type="ECO:0000313" key="3">
    <source>
        <dbReference type="Proteomes" id="UP000095283"/>
    </source>
</evidence>
<dbReference type="Proteomes" id="UP000095283">
    <property type="component" value="Unplaced"/>
</dbReference>
<keyword evidence="3" id="KW-1185">Reference proteome</keyword>
<protein>
    <submittedName>
        <fullName evidence="4">Histone deacetylase</fullName>
    </submittedName>
</protein>
<evidence type="ECO:0000256" key="1">
    <source>
        <dbReference type="SAM" id="Coils"/>
    </source>
</evidence>
<keyword evidence="1" id="KW-0175">Coiled coil</keyword>
<feature type="region of interest" description="Disordered" evidence="2">
    <location>
        <begin position="263"/>
        <end position="340"/>
    </location>
</feature>
<reference evidence="4" key="1">
    <citation type="submission" date="2016-11" db="UniProtKB">
        <authorList>
            <consortium name="WormBaseParasite"/>
        </authorList>
    </citation>
    <scope>IDENTIFICATION</scope>
</reference>
<dbReference type="InterPro" id="IPR036361">
    <property type="entry name" value="SAP_dom_sf"/>
</dbReference>
<feature type="compositionally biased region" description="Polar residues" evidence="2">
    <location>
        <begin position="263"/>
        <end position="275"/>
    </location>
</feature>